<dbReference type="OrthoDB" id="6444777at2"/>
<dbReference type="Proteomes" id="UP000254031">
    <property type="component" value="Unassembled WGS sequence"/>
</dbReference>
<dbReference type="GeneID" id="67369132"/>
<reference evidence="5 6" key="2">
    <citation type="journal article" date="2019" name="Vet. Microbiol.">
        <title>Genetic characterization of susceptible and multi-drug resistant Mannheimia haemolytica isolated from high-risk stocker calves prior to and after antimicrobial metaphylaxis.</title>
        <authorList>
            <person name="Snyder E.R."/>
            <person name="Alvarez-Narvaez S."/>
            <person name="Credille B.C."/>
        </authorList>
    </citation>
    <scope>NUCLEOTIDE SEQUENCE [LARGE SCALE GENOMIC DNA]</scope>
    <source>
        <strain evidence="3 5">UGA-R5-128-1</strain>
        <strain evidence="2 6">UGA-R7-163-1</strain>
    </source>
</reference>
<evidence type="ECO:0000313" key="1">
    <source>
        <dbReference type="EMBL" id="STY67497.1"/>
    </source>
</evidence>
<sequence>MGIKVKGIRQVKQRLNQVVGEVQSQKATRAMFRILNAVAPLAAHYTPVDTSTLINSQFTEMEVNGTRLIGRVGYSANYAAYVHDPNIKQNFRKPSAKKEFLTSALNESKATIKSIVKEELSL</sequence>
<proteinExistence type="predicted"/>
<dbReference type="Proteomes" id="UP000315164">
    <property type="component" value="Unassembled WGS sequence"/>
</dbReference>
<dbReference type="Proteomes" id="UP000318394">
    <property type="component" value="Unassembled WGS sequence"/>
</dbReference>
<evidence type="ECO:0000313" key="4">
    <source>
        <dbReference type="Proteomes" id="UP000254031"/>
    </source>
</evidence>
<evidence type="ECO:0000313" key="3">
    <source>
        <dbReference type="EMBL" id="TRB72064.1"/>
    </source>
</evidence>
<name>A0A248ZZN2_MANHA</name>
<organism evidence="3 5">
    <name type="scientific">Mannheimia haemolytica</name>
    <name type="common">Pasteurella haemolytica</name>
    <dbReference type="NCBI Taxonomy" id="75985"/>
    <lineage>
        <taxon>Bacteria</taxon>
        <taxon>Pseudomonadati</taxon>
        <taxon>Pseudomonadota</taxon>
        <taxon>Gammaproteobacteria</taxon>
        <taxon>Pasteurellales</taxon>
        <taxon>Pasteurellaceae</taxon>
        <taxon>Mannheimia</taxon>
    </lineage>
</organism>
<accession>A0A248ZZN2</accession>
<keyword evidence="6" id="KW-1185">Reference proteome</keyword>
<dbReference type="AlphaFoldDB" id="A0A248ZZN2"/>
<evidence type="ECO:0000313" key="2">
    <source>
        <dbReference type="EMBL" id="TRB35348.1"/>
    </source>
</evidence>
<protein>
    <submittedName>
        <fullName evidence="3">HK97 gp10 family phage protein</fullName>
    </submittedName>
</protein>
<dbReference type="EMBL" id="UGPL01000006">
    <property type="protein sequence ID" value="STY67497.1"/>
    <property type="molecule type" value="Genomic_DNA"/>
</dbReference>
<dbReference type="EMBL" id="VAJI01000031">
    <property type="protein sequence ID" value="TRB35348.1"/>
    <property type="molecule type" value="Genomic_DNA"/>
</dbReference>
<dbReference type="EMBL" id="VAJB01000043">
    <property type="protein sequence ID" value="TRB72064.1"/>
    <property type="molecule type" value="Genomic_DNA"/>
</dbReference>
<dbReference type="RefSeq" id="WP_006251225.1">
    <property type="nucleotide sequence ID" value="NZ_CP017484.1"/>
</dbReference>
<evidence type="ECO:0000313" key="6">
    <source>
        <dbReference type="Proteomes" id="UP000318394"/>
    </source>
</evidence>
<evidence type="ECO:0000313" key="5">
    <source>
        <dbReference type="Proteomes" id="UP000315164"/>
    </source>
</evidence>
<reference evidence="1 4" key="1">
    <citation type="submission" date="2018-06" db="EMBL/GenBank/DDBJ databases">
        <authorList>
            <consortium name="Pathogen Informatics"/>
            <person name="Doyle S."/>
        </authorList>
    </citation>
    <scope>NUCLEOTIDE SEQUENCE [LARGE SCALE GENOMIC DNA]</scope>
    <source>
        <strain evidence="1 4">NCTC9380</strain>
    </source>
</reference>
<gene>
    <name evidence="3" type="ORF">FEA53_12720</name>
    <name evidence="2" type="ORF">FEB89_11385</name>
    <name evidence="1" type="ORF">NCTC9380_02857</name>
</gene>